<reference evidence="3 4" key="1">
    <citation type="journal article" date="2024" name="IMA Fungus">
        <title>Apiospora arundinis, a panoply of carbohydrate-active enzymes and secondary metabolites.</title>
        <authorList>
            <person name="Sorensen T."/>
            <person name="Petersen C."/>
            <person name="Muurmann A.T."/>
            <person name="Christiansen J.V."/>
            <person name="Brundto M.L."/>
            <person name="Overgaard C.K."/>
            <person name="Boysen A.T."/>
            <person name="Wollenberg R.D."/>
            <person name="Larsen T.O."/>
            <person name="Sorensen J.L."/>
            <person name="Nielsen K.L."/>
            <person name="Sondergaard T.E."/>
        </authorList>
    </citation>
    <scope>NUCLEOTIDE SEQUENCE [LARGE SCALE GENOMIC DNA]</scope>
    <source>
        <strain evidence="3 4">AAU 773</strain>
    </source>
</reference>
<sequence>MAGLMQLLKDRAANSRDPCPAADGTIFNAAVDFRVSCGMDMPKSDLAQVNANNFTHCMDICISWHPKCVGFGFDPMGNGLSKYNCWPKSFLAPAVTQSFIMDSAAATNLPIAADDCKTLGSVYSAKKTGDQFELHCGQYYAPGSLAEVQASSMGNCIDQCVQYNKDNPRKCVAVAYESAQNYGYLNCYLKQSIEKSGMTPNPNYKFDMAVAVAATATGSATKAADTDGPTASPTVPPTPAGATLPSWVVGAILGPILVLILAGLIFLYSWQKKQKKKADQPRPTFKLLSMKSSSSSYSSTAPASSQNHDRMAHGPSLSPSPSPFPPPAPVSAVSEMRELEAQQVRPGELEACTPHNIGHVPEDNSSRWKVARF</sequence>
<keyword evidence="2" id="KW-0812">Transmembrane</keyword>
<proteinExistence type="predicted"/>
<evidence type="ECO:0000313" key="4">
    <source>
        <dbReference type="Proteomes" id="UP001390339"/>
    </source>
</evidence>
<gene>
    <name evidence="3" type="ORF">PGQ11_014381</name>
</gene>
<evidence type="ECO:0000313" key="3">
    <source>
        <dbReference type="EMBL" id="KAK8851902.1"/>
    </source>
</evidence>
<feature type="compositionally biased region" description="Pro residues" evidence="1">
    <location>
        <begin position="318"/>
        <end position="329"/>
    </location>
</feature>
<keyword evidence="4" id="KW-1185">Reference proteome</keyword>
<feature type="transmembrane region" description="Helical" evidence="2">
    <location>
        <begin position="247"/>
        <end position="268"/>
    </location>
</feature>
<evidence type="ECO:0000256" key="1">
    <source>
        <dbReference type="SAM" id="MobiDB-lite"/>
    </source>
</evidence>
<keyword evidence="2" id="KW-1133">Transmembrane helix</keyword>
<feature type="compositionally biased region" description="Low complexity" evidence="1">
    <location>
        <begin position="289"/>
        <end position="305"/>
    </location>
</feature>
<name>A0ABR2HS52_9PEZI</name>
<evidence type="ECO:0000256" key="2">
    <source>
        <dbReference type="SAM" id="Phobius"/>
    </source>
</evidence>
<dbReference type="EMBL" id="JAPCWZ010000009">
    <property type="protein sequence ID" value="KAK8851902.1"/>
    <property type="molecule type" value="Genomic_DNA"/>
</dbReference>
<keyword evidence="2" id="KW-0472">Membrane</keyword>
<comment type="caution">
    <text evidence="3">The sequence shown here is derived from an EMBL/GenBank/DDBJ whole genome shotgun (WGS) entry which is preliminary data.</text>
</comment>
<protein>
    <recommendedName>
        <fullName evidence="5">Apple domain-containing protein</fullName>
    </recommendedName>
</protein>
<dbReference type="Proteomes" id="UP001390339">
    <property type="component" value="Unassembled WGS sequence"/>
</dbReference>
<accession>A0ABR2HS52</accession>
<feature type="region of interest" description="Disordered" evidence="1">
    <location>
        <begin position="289"/>
        <end position="373"/>
    </location>
</feature>
<organism evidence="3 4">
    <name type="scientific">Apiospora arundinis</name>
    <dbReference type="NCBI Taxonomy" id="335852"/>
    <lineage>
        <taxon>Eukaryota</taxon>
        <taxon>Fungi</taxon>
        <taxon>Dikarya</taxon>
        <taxon>Ascomycota</taxon>
        <taxon>Pezizomycotina</taxon>
        <taxon>Sordariomycetes</taxon>
        <taxon>Xylariomycetidae</taxon>
        <taxon>Amphisphaeriales</taxon>
        <taxon>Apiosporaceae</taxon>
        <taxon>Apiospora</taxon>
    </lineage>
</organism>
<evidence type="ECO:0008006" key="5">
    <source>
        <dbReference type="Google" id="ProtNLM"/>
    </source>
</evidence>